<evidence type="ECO:0000256" key="6">
    <source>
        <dbReference type="SAM" id="Coils"/>
    </source>
</evidence>
<sequence>MGILFSCFSDEYEGEQDPLLENQLGYNSIRSTIEDRHALEQELQQQLLQREQELTEIVNNTNDKLIDISMISNSGIVVQSQDLEEQDSKNTVDGRFNTLDSSKVPHELRKKVGKLHKDLFQELDKELIVTNDEPLIVKL</sequence>
<dbReference type="GO" id="GO:0016197">
    <property type="term" value="P:endosomal transport"/>
    <property type="evidence" value="ECO:0007669"/>
    <property type="project" value="InterPro"/>
</dbReference>
<evidence type="ECO:0000256" key="1">
    <source>
        <dbReference type="ARBA" id="ARBA00004308"/>
    </source>
</evidence>
<accession>A0A0X8HUM3</accession>
<dbReference type="GeneID" id="28725127"/>
<evidence type="ECO:0000256" key="3">
    <source>
        <dbReference type="ARBA" id="ARBA00023136"/>
    </source>
</evidence>
<dbReference type="AlphaFoldDB" id="A0A0X8HUM3"/>
<keyword evidence="6" id="KW-0175">Coiled coil</keyword>
<dbReference type="SMART" id="SM01262">
    <property type="entry name" value="LAMTOR"/>
    <property type="match status" value="1"/>
</dbReference>
<keyword evidence="4" id="KW-0564">Palmitate</keyword>
<dbReference type="EMBL" id="CP014246">
    <property type="protein sequence ID" value="AMD21816.1"/>
    <property type="molecule type" value="Genomic_DNA"/>
</dbReference>
<dbReference type="GO" id="GO:0045121">
    <property type="term" value="C:membrane raft"/>
    <property type="evidence" value="ECO:0007669"/>
    <property type="project" value="InterPro"/>
</dbReference>
<evidence type="ECO:0000313" key="7">
    <source>
        <dbReference type="EMBL" id="AMD21816.1"/>
    </source>
</evidence>
<dbReference type="GO" id="GO:0043410">
    <property type="term" value="P:positive regulation of MAPK cascade"/>
    <property type="evidence" value="ECO:0007669"/>
    <property type="project" value="InterPro"/>
</dbReference>
<dbReference type="GO" id="GO:0071230">
    <property type="term" value="P:cellular response to amino acid stimulus"/>
    <property type="evidence" value="ECO:0007669"/>
    <property type="project" value="InterPro"/>
</dbReference>
<proteinExistence type="predicted"/>
<keyword evidence="2" id="KW-0519">Myristate</keyword>
<dbReference type="Pfam" id="PF15454">
    <property type="entry name" value="LAMTOR"/>
    <property type="match status" value="1"/>
</dbReference>
<gene>
    <name evidence="7" type="ORF">AW171_hschr63793</name>
</gene>
<dbReference type="GO" id="GO:0031902">
    <property type="term" value="C:late endosome membrane"/>
    <property type="evidence" value="ECO:0007669"/>
    <property type="project" value="InterPro"/>
</dbReference>
<dbReference type="Proteomes" id="UP000243052">
    <property type="component" value="Chromosome vi"/>
</dbReference>
<dbReference type="STRING" id="45286.A0A0X8HUM3"/>
<evidence type="ECO:0000313" key="8">
    <source>
        <dbReference type="Proteomes" id="UP000243052"/>
    </source>
</evidence>
<dbReference type="GO" id="GO:0032008">
    <property type="term" value="P:positive regulation of TOR signaling"/>
    <property type="evidence" value="ECO:0007669"/>
    <property type="project" value="InterPro"/>
</dbReference>
<organism evidence="7 8">
    <name type="scientific">Eremothecium sinecaudum</name>
    <dbReference type="NCBI Taxonomy" id="45286"/>
    <lineage>
        <taxon>Eukaryota</taxon>
        <taxon>Fungi</taxon>
        <taxon>Dikarya</taxon>
        <taxon>Ascomycota</taxon>
        <taxon>Saccharomycotina</taxon>
        <taxon>Saccharomycetes</taxon>
        <taxon>Saccharomycetales</taxon>
        <taxon>Saccharomycetaceae</taxon>
        <taxon>Eremothecium</taxon>
    </lineage>
</organism>
<keyword evidence="5" id="KW-0449">Lipoprotein</keyword>
<name>A0A0X8HUM3_9SACH</name>
<dbReference type="InterPro" id="IPR028209">
    <property type="entry name" value="LAMTOR1/MEH1"/>
</dbReference>
<comment type="subcellular location">
    <subcellularLocation>
        <location evidence="1">Endomembrane system</location>
    </subcellularLocation>
</comment>
<dbReference type="GO" id="GO:0001919">
    <property type="term" value="P:regulation of receptor recycling"/>
    <property type="evidence" value="ECO:0007669"/>
    <property type="project" value="InterPro"/>
</dbReference>
<keyword evidence="8" id="KW-1185">Reference proteome</keyword>
<dbReference type="GO" id="GO:0071986">
    <property type="term" value="C:Ragulator complex"/>
    <property type="evidence" value="ECO:0007669"/>
    <property type="project" value="InterPro"/>
</dbReference>
<evidence type="ECO:0000256" key="2">
    <source>
        <dbReference type="ARBA" id="ARBA00022707"/>
    </source>
</evidence>
<keyword evidence="3" id="KW-0472">Membrane</keyword>
<reference evidence="7 8" key="1">
    <citation type="submission" date="2016-01" db="EMBL/GenBank/DDBJ databases">
        <title>Genome sequence of the yeast Holleya sinecauda.</title>
        <authorList>
            <person name="Dietrich F.S."/>
        </authorList>
    </citation>
    <scope>NUCLEOTIDE SEQUENCE [LARGE SCALE GENOMIC DNA]</scope>
    <source>
        <strain evidence="7 8">ATCC 58844</strain>
    </source>
</reference>
<evidence type="ECO:0000256" key="4">
    <source>
        <dbReference type="ARBA" id="ARBA00023139"/>
    </source>
</evidence>
<feature type="coiled-coil region" evidence="6">
    <location>
        <begin position="29"/>
        <end position="60"/>
    </location>
</feature>
<protein>
    <submittedName>
        <fullName evidence="7">HFL040Wp</fullName>
    </submittedName>
</protein>
<evidence type="ECO:0000256" key="5">
    <source>
        <dbReference type="ARBA" id="ARBA00023288"/>
    </source>
</evidence>
<dbReference type="OrthoDB" id="4067878at2759"/>
<dbReference type="RefSeq" id="XP_017988812.1">
    <property type="nucleotide sequence ID" value="XM_018133062.1"/>
</dbReference>